<sequence length="68" mass="7885">MNWLDHGFGDTVVFVRATLRTDDVVKAFVGGGEKVLEIITYDKQAYISNVRFKFEKSHCDLLYIYGYM</sequence>
<proteinExistence type="predicted"/>
<evidence type="ECO:0000313" key="2">
    <source>
        <dbReference type="Proteomes" id="UP000034069"/>
    </source>
</evidence>
<evidence type="ECO:0000313" key="1">
    <source>
        <dbReference type="EMBL" id="KKT36093.1"/>
    </source>
</evidence>
<dbReference type="Proteomes" id="UP000034069">
    <property type="component" value="Unassembled WGS sequence"/>
</dbReference>
<reference evidence="1 2" key="1">
    <citation type="journal article" date="2015" name="Nature">
        <title>rRNA introns, odd ribosomes, and small enigmatic genomes across a large radiation of phyla.</title>
        <authorList>
            <person name="Brown C.T."/>
            <person name="Hug L.A."/>
            <person name="Thomas B.C."/>
            <person name="Sharon I."/>
            <person name="Castelle C.J."/>
            <person name="Singh A."/>
            <person name="Wilkins M.J."/>
            <person name="Williams K.H."/>
            <person name="Banfield J.F."/>
        </authorList>
    </citation>
    <scope>NUCLEOTIDE SEQUENCE [LARGE SCALE GENOMIC DNA]</scope>
</reference>
<gene>
    <name evidence="1" type="ORF">UW23_C0007G0020</name>
</gene>
<organism evidence="1 2">
    <name type="scientific">Candidatus Collierbacteria bacterium GW2011_GWA1_44_12</name>
    <dbReference type="NCBI Taxonomy" id="1618376"/>
    <lineage>
        <taxon>Bacteria</taxon>
        <taxon>Candidatus Collieribacteriota</taxon>
    </lineage>
</organism>
<accession>A0A0G1GP50</accession>
<dbReference type="EMBL" id="LCHN01000007">
    <property type="protein sequence ID" value="KKT36093.1"/>
    <property type="molecule type" value="Genomic_DNA"/>
</dbReference>
<protein>
    <submittedName>
        <fullName evidence="1">Uncharacterized protein</fullName>
    </submittedName>
</protein>
<dbReference type="AlphaFoldDB" id="A0A0G1GP50"/>
<comment type="caution">
    <text evidence="1">The sequence shown here is derived from an EMBL/GenBank/DDBJ whole genome shotgun (WGS) entry which is preliminary data.</text>
</comment>
<name>A0A0G1GP50_9BACT</name>